<feature type="binding site" evidence="2">
    <location>
        <begin position="158"/>
        <end position="165"/>
    </location>
    <ligand>
        <name>ATP</name>
        <dbReference type="ChEBI" id="CHEBI:30616"/>
    </ligand>
</feature>
<dbReference type="GO" id="GO:0005524">
    <property type="term" value="F:ATP binding"/>
    <property type="evidence" value="ECO:0007669"/>
    <property type="project" value="UniProtKB-KW"/>
</dbReference>
<evidence type="ECO:0000256" key="2">
    <source>
        <dbReference type="PIRSR" id="PIRSR640198-2"/>
    </source>
</evidence>
<keyword evidence="2" id="KW-0067">ATP-binding</keyword>
<dbReference type="InterPro" id="IPR003812">
    <property type="entry name" value="Fido"/>
</dbReference>
<dbReference type="PROSITE" id="PS51459">
    <property type="entry name" value="FIDO"/>
    <property type="match status" value="1"/>
</dbReference>
<reference evidence="5 6" key="1">
    <citation type="submission" date="2019-04" db="EMBL/GenBank/DDBJ databases">
        <title>Microbes associate with the intestines of laboratory mice.</title>
        <authorList>
            <person name="Navarre W."/>
            <person name="Wong E."/>
            <person name="Huang K.C."/>
            <person name="Tropini C."/>
            <person name="Ng K."/>
            <person name="Yu B."/>
        </authorList>
    </citation>
    <scope>NUCLEOTIDE SEQUENCE [LARGE SCALE GENOMIC DNA]</scope>
    <source>
        <strain evidence="5 6">NM48_B13</strain>
    </source>
</reference>
<dbReference type="AlphaFoldDB" id="A0A4T9TIH8"/>
<comment type="caution">
    <text evidence="5">The sequence shown here is derived from an EMBL/GenBank/DDBJ whole genome shotgun (WGS) entry which is preliminary data.</text>
</comment>
<protein>
    <submittedName>
        <fullName evidence="5">Fic family protein</fullName>
    </submittedName>
</protein>
<evidence type="ECO:0000256" key="3">
    <source>
        <dbReference type="PIRSR" id="PIRSR640198-3"/>
    </source>
</evidence>
<dbReference type="EMBL" id="SSTM01000002">
    <property type="protein sequence ID" value="TJW11222.1"/>
    <property type="molecule type" value="Genomic_DNA"/>
</dbReference>
<dbReference type="InterPro" id="IPR040198">
    <property type="entry name" value="Fido_containing"/>
</dbReference>
<feature type="active site" evidence="1">
    <location>
        <position position="154"/>
    </location>
</feature>
<dbReference type="InterPro" id="IPR036597">
    <property type="entry name" value="Fido-like_dom_sf"/>
</dbReference>
<name>A0A4T9TIH8_9ACTN</name>
<evidence type="ECO:0000313" key="6">
    <source>
        <dbReference type="Proteomes" id="UP000309454"/>
    </source>
</evidence>
<sequence>MDVMEFMRDHQAYFEDYVTRSTYHSNAIEGSTLSYAETYAILWNDNSMKVTATARELYEAINHKHALGIATGELSASLSEGFIKDIARDINRNISEVDDYRRVQVVIRGAEHMPPAPNQVNQLMMQLVWEHNHDEGADPFLREAKFHIRFERIHPFEDGNGRTGRILINRGLMRAGLAPVVIPVEERAAYMEALARSDYEGLAAMFCRLSEAEAERMERFAEAG</sequence>
<keyword evidence="2" id="KW-0547">Nucleotide-binding</keyword>
<feature type="domain" description="Fido" evidence="4">
    <location>
        <begin position="78"/>
        <end position="212"/>
    </location>
</feature>
<proteinExistence type="predicted"/>
<evidence type="ECO:0000259" key="4">
    <source>
        <dbReference type="PROSITE" id="PS51459"/>
    </source>
</evidence>
<organism evidence="5 6">
    <name type="scientific">Parvibacter caecicola</name>
    <dbReference type="NCBI Taxonomy" id="747645"/>
    <lineage>
        <taxon>Bacteria</taxon>
        <taxon>Bacillati</taxon>
        <taxon>Actinomycetota</taxon>
        <taxon>Coriobacteriia</taxon>
        <taxon>Coriobacteriales</taxon>
        <taxon>Coriobacteriaceae</taxon>
        <taxon>Parvibacter</taxon>
    </lineage>
</organism>
<dbReference type="PANTHER" id="PTHR13504">
    <property type="entry name" value="FIDO DOMAIN-CONTAINING PROTEIN DDB_G0283145"/>
    <property type="match status" value="1"/>
</dbReference>
<gene>
    <name evidence="5" type="ORF">E5982_03110</name>
</gene>
<keyword evidence="6" id="KW-1185">Reference proteome</keyword>
<dbReference type="SUPFAM" id="SSF140931">
    <property type="entry name" value="Fic-like"/>
    <property type="match status" value="1"/>
</dbReference>
<dbReference type="OrthoDB" id="9813719at2"/>
<dbReference type="Proteomes" id="UP000309454">
    <property type="component" value="Unassembled WGS sequence"/>
</dbReference>
<dbReference type="Gene3D" id="1.10.3290.10">
    <property type="entry name" value="Fido-like domain"/>
    <property type="match status" value="1"/>
</dbReference>
<evidence type="ECO:0000256" key="1">
    <source>
        <dbReference type="PIRSR" id="PIRSR640198-1"/>
    </source>
</evidence>
<accession>A0A4T9TIH8</accession>
<feature type="site" description="Important for autoinhibition of adenylyltransferase activity" evidence="3">
    <location>
        <position position="29"/>
    </location>
</feature>
<evidence type="ECO:0000313" key="5">
    <source>
        <dbReference type="EMBL" id="TJW11222.1"/>
    </source>
</evidence>
<dbReference type="PANTHER" id="PTHR13504:SF38">
    <property type="entry name" value="FIDO DOMAIN-CONTAINING PROTEIN"/>
    <property type="match status" value="1"/>
</dbReference>
<dbReference type="Pfam" id="PF02661">
    <property type="entry name" value="Fic"/>
    <property type="match status" value="1"/>
</dbReference>